<feature type="region of interest" description="Disordered" evidence="10">
    <location>
        <begin position="1553"/>
        <end position="1579"/>
    </location>
</feature>
<feature type="transmembrane region" description="Helical" evidence="11">
    <location>
        <begin position="1734"/>
        <end position="1760"/>
    </location>
</feature>
<dbReference type="Gene3D" id="3.40.50.2000">
    <property type="entry name" value="Glycogen Phosphorylase B"/>
    <property type="match status" value="2"/>
</dbReference>
<evidence type="ECO:0000259" key="13">
    <source>
        <dbReference type="SMART" id="SM00642"/>
    </source>
</evidence>
<proteinExistence type="inferred from homology"/>
<evidence type="ECO:0000256" key="1">
    <source>
        <dbReference type="ARBA" id="ARBA00000548"/>
    </source>
</evidence>
<dbReference type="Gene3D" id="3.20.20.80">
    <property type="entry name" value="Glycosidases"/>
    <property type="match status" value="2"/>
</dbReference>
<dbReference type="GO" id="GO:0004556">
    <property type="term" value="F:alpha-amylase activity"/>
    <property type="evidence" value="ECO:0007669"/>
    <property type="project" value="UniProtKB-EC"/>
</dbReference>
<dbReference type="InterPro" id="IPR013780">
    <property type="entry name" value="Glyco_hydro_b"/>
</dbReference>
<evidence type="ECO:0000256" key="9">
    <source>
        <dbReference type="RuleBase" id="RU003615"/>
    </source>
</evidence>
<dbReference type="PANTHER" id="PTHR47182">
    <property type="entry name" value="CELL WALL ALPHA-1,3-GLUCAN SYNTHASE AGS1-RELATED"/>
    <property type="match status" value="1"/>
</dbReference>
<keyword evidence="5" id="KW-0328">Glycosyltransferase</keyword>
<accession>A0A0G4ER28</accession>
<dbReference type="GO" id="GO:0046872">
    <property type="term" value="F:metal ion binding"/>
    <property type="evidence" value="ECO:0007669"/>
    <property type="project" value="UniProtKB-KW"/>
</dbReference>
<evidence type="ECO:0000256" key="2">
    <source>
        <dbReference type="ARBA" id="ARBA00001913"/>
    </source>
</evidence>
<comment type="cofactor">
    <cofactor evidence="2">
        <name>Ca(2+)</name>
        <dbReference type="ChEBI" id="CHEBI:29108"/>
    </cofactor>
</comment>
<dbReference type="Proteomes" id="UP000041254">
    <property type="component" value="Unassembled WGS sequence"/>
</dbReference>
<feature type="region of interest" description="Disordered" evidence="10">
    <location>
        <begin position="1464"/>
        <end position="1491"/>
    </location>
</feature>
<feature type="compositionally biased region" description="Low complexity" evidence="10">
    <location>
        <begin position="886"/>
        <end position="906"/>
    </location>
</feature>
<dbReference type="EMBL" id="CDMY01000287">
    <property type="protein sequence ID" value="CEL99715.1"/>
    <property type="molecule type" value="Genomic_DNA"/>
</dbReference>
<dbReference type="InterPro" id="IPR058655">
    <property type="entry name" value="Mok11-14/Ags1-like"/>
</dbReference>
<comment type="catalytic activity">
    <reaction evidence="1">
        <text>Endohydrolysis of (1-&gt;4)-alpha-D-glucosidic linkages in polysaccharides containing three or more (1-&gt;4)-alpha-linked D-glucose units.</text>
        <dbReference type="EC" id="3.2.1.1"/>
    </reaction>
</comment>
<feature type="domain" description="Alpha-amylase C-terminal" evidence="12">
    <location>
        <begin position="623"/>
        <end position="719"/>
    </location>
</feature>
<dbReference type="GO" id="GO:0047657">
    <property type="term" value="F:alpha-1,3-glucan synthase activity"/>
    <property type="evidence" value="ECO:0007669"/>
    <property type="project" value="UniProtKB-EC"/>
</dbReference>
<feature type="transmembrane region" description="Helical" evidence="11">
    <location>
        <begin position="1694"/>
        <end position="1714"/>
    </location>
</feature>
<evidence type="ECO:0000256" key="11">
    <source>
        <dbReference type="SAM" id="Phobius"/>
    </source>
</evidence>
<comment type="similarity">
    <text evidence="3 9">Belongs to the glycosyl hydrolase 13 family.</text>
</comment>
<dbReference type="Pfam" id="PF08323">
    <property type="entry name" value="Glyco_transf_5"/>
    <property type="match status" value="1"/>
</dbReference>
<dbReference type="PANTHER" id="PTHR47182:SF5">
    <property type="entry name" value="CELL WALL ALPHA-1,3-GLUCAN SYNTHASE MOK12"/>
    <property type="match status" value="1"/>
</dbReference>
<feature type="transmembrane region" description="Helical" evidence="11">
    <location>
        <begin position="1921"/>
        <end position="1945"/>
    </location>
</feature>
<evidence type="ECO:0000256" key="6">
    <source>
        <dbReference type="ARBA" id="ARBA00022679"/>
    </source>
</evidence>
<dbReference type="SUPFAM" id="SSF51011">
    <property type="entry name" value="Glycosyl hydrolase domain"/>
    <property type="match status" value="1"/>
</dbReference>
<feature type="transmembrane region" description="Helical" evidence="11">
    <location>
        <begin position="2105"/>
        <end position="2125"/>
    </location>
</feature>
<feature type="transmembrane region" description="Helical" evidence="11">
    <location>
        <begin position="2257"/>
        <end position="2281"/>
    </location>
</feature>
<dbReference type="PRINTS" id="PR00110">
    <property type="entry name" value="ALPHAAMYLASE"/>
</dbReference>
<evidence type="ECO:0000256" key="7">
    <source>
        <dbReference type="ARBA" id="ARBA00022723"/>
    </source>
</evidence>
<dbReference type="SUPFAM" id="SSF51445">
    <property type="entry name" value="(Trans)glycosidases"/>
    <property type="match status" value="1"/>
</dbReference>
<feature type="domain" description="Glycosyl hydrolase family 13 catalytic" evidence="13">
    <location>
        <begin position="3"/>
        <end position="524"/>
    </location>
</feature>
<keyword evidence="6" id="KW-0808">Transferase</keyword>
<dbReference type="SMART" id="SM00642">
    <property type="entry name" value="Aamy"/>
    <property type="match status" value="1"/>
</dbReference>
<name>A0A0G4ER28_VITBC</name>
<dbReference type="SMART" id="SM00632">
    <property type="entry name" value="Aamy_C"/>
    <property type="match status" value="1"/>
</dbReference>
<evidence type="ECO:0000256" key="10">
    <source>
        <dbReference type="SAM" id="MobiDB-lite"/>
    </source>
</evidence>
<protein>
    <recommendedName>
        <fullName evidence="4">alpha-amylase</fullName>
        <ecNumber evidence="4">3.2.1.1</ecNumber>
    </recommendedName>
</protein>
<reference evidence="14 15" key="1">
    <citation type="submission" date="2014-11" db="EMBL/GenBank/DDBJ databases">
        <authorList>
            <person name="Zhu J."/>
            <person name="Qi W."/>
            <person name="Song R."/>
        </authorList>
    </citation>
    <scope>NUCLEOTIDE SEQUENCE [LARGE SCALE GENOMIC DNA]</scope>
</reference>
<keyword evidence="11" id="KW-0812">Transmembrane</keyword>
<dbReference type="Gene3D" id="2.60.40.1180">
    <property type="entry name" value="Golgi alpha-mannosidase II"/>
    <property type="match status" value="1"/>
</dbReference>
<dbReference type="InterPro" id="IPR006046">
    <property type="entry name" value="Alpha_amylase"/>
</dbReference>
<keyword evidence="11" id="KW-1133">Transmembrane helix</keyword>
<feature type="region of interest" description="Disordered" evidence="10">
    <location>
        <begin position="1350"/>
        <end position="1412"/>
    </location>
</feature>
<feature type="compositionally biased region" description="Low complexity" evidence="10">
    <location>
        <begin position="1375"/>
        <end position="1384"/>
    </location>
</feature>
<dbReference type="SUPFAM" id="SSF53756">
    <property type="entry name" value="UDP-Glycosyltransferase/glycogen phosphorylase"/>
    <property type="match status" value="1"/>
</dbReference>
<feature type="compositionally biased region" description="Basic and acidic residues" evidence="10">
    <location>
        <begin position="1563"/>
        <end position="1579"/>
    </location>
</feature>
<organism evidence="14 15">
    <name type="scientific">Vitrella brassicaformis (strain CCMP3155)</name>
    <dbReference type="NCBI Taxonomy" id="1169540"/>
    <lineage>
        <taxon>Eukaryota</taxon>
        <taxon>Sar</taxon>
        <taxon>Alveolata</taxon>
        <taxon>Colpodellida</taxon>
        <taxon>Vitrellaceae</taxon>
        <taxon>Vitrella</taxon>
    </lineage>
</organism>
<feature type="region of interest" description="Disordered" evidence="10">
    <location>
        <begin position="1891"/>
        <end position="1912"/>
    </location>
</feature>
<keyword evidence="7" id="KW-0479">Metal-binding</keyword>
<evidence type="ECO:0000256" key="5">
    <source>
        <dbReference type="ARBA" id="ARBA00022676"/>
    </source>
</evidence>
<feature type="transmembrane region" description="Helical" evidence="11">
    <location>
        <begin position="2137"/>
        <end position="2153"/>
    </location>
</feature>
<feature type="transmembrane region" description="Helical" evidence="11">
    <location>
        <begin position="2174"/>
        <end position="2195"/>
    </location>
</feature>
<dbReference type="InterPro" id="IPR017853">
    <property type="entry name" value="GH"/>
</dbReference>
<keyword evidence="8" id="KW-0106">Calcium</keyword>
<evidence type="ECO:0000259" key="12">
    <source>
        <dbReference type="SMART" id="SM00632"/>
    </source>
</evidence>
<evidence type="ECO:0000256" key="8">
    <source>
        <dbReference type="ARBA" id="ARBA00022837"/>
    </source>
</evidence>
<feature type="transmembrane region" description="Helical" evidence="11">
    <location>
        <begin position="2076"/>
        <end position="2098"/>
    </location>
</feature>
<evidence type="ECO:0000256" key="3">
    <source>
        <dbReference type="ARBA" id="ARBA00008061"/>
    </source>
</evidence>
<dbReference type="OrthoDB" id="550577at2759"/>
<evidence type="ECO:0000313" key="15">
    <source>
        <dbReference type="Proteomes" id="UP000041254"/>
    </source>
</evidence>
<dbReference type="InterPro" id="IPR031319">
    <property type="entry name" value="A-amylase_C"/>
</dbReference>
<sequence length="2291" mass="248615">MKGAVLQLFEWPYDDIAAECPTLAKDGWKAVQLSPVHSHRSLLPVEGIPSATGEAISYPWWERYQPMSYNLTSRSGDVAALRRTVEECADVGIQVIADIVLNNLAAFRCCDTAAVGSGSGEQQTAACSREQKAYNPDIRACAPLLSYPDLNLTENDFHECSVDYIPPSDIDPVKIKDCSLLGLPDLRTASPKVQSLQRRAIRELLHLGISGFRVDAAKHMWDEDLEELFGLDDCTSNAPVVRADIVARTGAGVAFPPCTDKARPRLLLEVSDPRPKAGLRYSDYSRLGHVTFFDWSERITGLMLCFRSRLTQGQDPSECPPLKYLPQYLSPPAMLPFSGRANFLPYESALLFVTNHDNERLQFMPRPPIICKWRDREVVPILETDTLADAYAVRPNRTHTSAGGTTAIGGNVAALGHKTVATTGLNRIRLGIGFSEPPSTKLAKMALRQPANALSGGGVSKVEEHWEEPYTPLDSCELDALTSYNHPNLWALANVFTLAMPYGTPRVLSSYEWSRQYIRLADGRVEETRGWVGPPRTGKGGTRRVLCFDYDRLDTAGGSLNWHSIRSRLRHWDTTPSLSDDGLHFNCEHRLPMIGNMAGWREKLKDYVALEHTNRYIPAHPRHRRPDIEKNLLSFGRGNDRFPWNRGWLVINFGQEPATDYTFETQLPPGVYCDLALARWRGSLGCGKPYALVYVDVQGRIKDMTVREESAVILHTSAAYLSTSVISKTGVMLLLCFHVLIPVVILLVAHCRKKAPVIVVSGEGAVKSCDERAARPASMPPVTRHSVFLSGIEHHIPEKGVSVNAGGLGKVIGIMTQHHPGNIVFAFPSAGGVDYGSGWQPDAHCPMVNVSVEGRVLAVMIWRYERRQREKERRTDIALEIDAASDSDATAADAPSTTTPSRDSSTLQPDRPHVVYLRCEHPILSAMCRRGAVYPSGLSSRGALTFFSMWNQCVGALLQVYIRGAAAEAGAAHTEVAEVAEVPPPDSELCDVFHCPDYHSGLAPLYCRPFGRVPCMAVLHNGEYQGEIFQQVDDKALEKLEAIFALPRKTIHTFAVHDGRFNMLSAMVRYCRRYQGGIGVSAVSAPYAHELWTTMPLLRTLAKVDAIPNPVPESERPVWTADDRQQPQPSRVRLMALKARNKELAQKDLGLVVNRRAKIWVFVGRWVHQKGIDLIADVARWMLLTFPYTQLVCIGPVGDAYGEYARRKLESLKASGAFEGRLYVAARFMRPPPSLQWATDFCIMPSRSEPFGYVDVEFAWRGSVAVASLVGGLGKVPGFYFPVRDQTGEAVEDADIRAGLQASIRRAMLASDSELSRMAEEALATSFPLYPWQHRLAALYKSAVRAHRYHSADTTPRPLDDDAPVPIPIPMPHTSSAPALLSPSPRQPQDPHRPPQQDSTTADDAPPGLDNLDLDERVFAEGVTDELLIQHLEQVQPSPSPSPAESTTQAPTDEAATIEHLDGEGDIESGAGDMAGTTLPDEAAERPSSVSGLPWPLGVLRWFRQNWPRTHSKGGDDHRHVCVEGSSPSVMTKKQVTMASVVKQAHALYQFGLSSGGGPQPQHHPDRERAVDEHAGTEHDSSYSRMRQWLVHIMAWQGLGGEVAIRNWLILLGYCLAPASGHIIFALAVSALQHTFPPPPLTPTPPAAAPSPTYTAFFRNGWLPCVLFSVWALCYGVSSLGWAVASRRIQVNKLFCTGMVAQAISLLAVAATATGIHLLHTSSDTTSGASPPCLLLVCLAVVSTVHSVFAATGFPIFLGFNFMDMPEGSLSCATGRTAVGESVRHLISYALLDVIIFAALTGSPTPPSAFTDVGPMPVVPPGQSHTQDVMDLLQGKLPPGWKHVAHKSNNTGNKTAAHALGSPDVLSGASRKVLLNFTRAVADAADLASSTTTLREDGGIPSSPSPPAMSSNRGGLAPSSVVVLSSVGVMCVLLFLVGLALLLGLPPVIGETKLPSVEWPFDVPLLCSKRRHKASQPPAATPKAGHPSSATCFWTIAAADCINSLSSFPSVLWLAWLLMLATSTPMPQEPGTSTESASSHHHQQMALHSLLRRLATDDMGEPGTADASGGEGASTVGVVLGVTGVLAAVVSMAIFGLISRMRQKSLWPVTGLALLVPPPAILRALGMHLAATGGDRGSYVCALVVVVGTLLLDNVKMSAAGVLKIQLLKSRWRVVVWGSVALAIGGVCEAVSPYLSAMSACAIGLATNGPAQLPFDANKGTMQPFYPHGVCGWDAAGRGLVVRSLTALTDPQMLAAAAFWATLGPACVAYVVQLVAWRCVMRWERSQNRRM</sequence>
<evidence type="ECO:0000313" key="14">
    <source>
        <dbReference type="EMBL" id="CEL99715.1"/>
    </source>
</evidence>
<keyword evidence="15" id="KW-1185">Reference proteome</keyword>
<dbReference type="EC" id="3.2.1.1" evidence="4"/>
<gene>
    <name evidence="14" type="ORF">Vbra_8023</name>
</gene>
<dbReference type="VEuPathDB" id="CryptoDB:Vbra_8023"/>
<dbReference type="InterPro" id="IPR013534">
    <property type="entry name" value="Starch_synth_cat_dom"/>
</dbReference>
<evidence type="ECO:0000256" key="4">
    <source>
        <dbReference type="ARBA" id="ARBA00012595"/>
    </source>
</evidence>
<dbReference type="InParanoid" id="A0A0G4ER28"/>
<feature type="region of interest" description="Disordered" evidence="10">
    <location>
        <begin position="886"/>
        <end position="909"/>
    </location>
</feature>
<dbReference type="GO" id="GO:0005975">
    <property type="term" value="P:carbohydrate metabolic process"/>
    <property type="evidence" value="ECO:0007669"/>
    <property type="project" value="InterPro"/>
</dbReference>
<feature type="transmembrane region" description="Helical" evidence="11">
    <location>
        <begin position="1661"/>
        <end position="1682"/>
    </location>
</feature>
<keyword evidence="11" id="KW-0472">Membrane</keyword>
<dbReference type="InterPro" id="IPR006047">
    <property type="entry name" value="GH13_cat_dom"/>
</dbReference>